<evidence type="ECO:0000256" key="5">
    <source>
        <dbReference type="ARBA" id="ARBA00022837"/>
    </source>
</evidence>
<name>A0A671E368_RHIFE</name>
<protein>
    <submittedName>
        <fullName evidence="8">Arylsulfatase F</fullName>
    </submittedName>
</protein>
<keyword evidence="3" id="KW-0479">Metal-binding</keyword>
<reference evidence="8" key="5">
    <citation type="submission" date="2025-09" db="UniProtKB">
        <authorList>
            <consortium name="Ensembl"/>
        </authorList>
    </citation>
    <scope>IDENTIFICATION</scope>
</reference>
<proteinExistence type="inferred from homology"/>
<comment type="cofactor">
    <cofactor evidence="1">
        <name>Ca(2+)</name>
        <dbReference type="ChEBI" id="CHEBI:29108"/>
    </cofactor>
</comment>
<evidence type="ECO:0000313" key="9">
    <source>
        <dbReference type="Proteomes" id="UP000472240"/>
    </source>
</evidence>
<reference evidence="8 9" key="2">
    <citation type="journal article" date="2018" name="Annu Rev Anim Biosci">
        <title>Bat Biology, Genomes, and the Bat1K Project: To Generate Chromosome-Level Genomes for All Living Bat Species.</title>
        <authorList>
            <person name="Teeling E.C."/>
            <person name="Vernes S.C."/>
            <person name="Davalos L.M."/>
            <person name="Ray D.A."/>
            <person name="Gilbert M.T.P."/>
            <person name="Myers E."/>
        </authorList>
    </citation>
    <scope>NUCLEOTIDE SEQUENCE</scope>
</reference>
<dbReference type="GO" id="GO:0046872">
    <property type="term" value="F:metal ion binding"/>
    <property type="evidence" value="ECO:0007669"/>
    <property type="project" value="UniProtKB-KW"/>
</dbReference>
<dbReference type="AlphaFoldDB" id="A0A671E368"/>
<dbReference type="InParanoid" id="A0A671E368"/>
<organism evidence="8 9">
    <name type="scientific">Rhinolophus ferrumequinum</name>
    <name type="common">Greater horseshoe bat</name>
    <dbReference type="NCBI Taxonomy" id="59479"/>
    <lineage>
        <taxon>Eukaryota</taxon>
        <taxon>Metazoa</taxon>
        <taxon>Chordata</taxon>
        <taxon>Craniata</taxon>
        <taxon>Vertebrata</taxon>
        <taxon>Euteleostomi</taxon>
        <taxon>Mammalia</taxon>
        <taxon>Eutheria</taxon>
        <taxon>Laurasiatheria</taxon>
        <taxon>Chiroptera</taxon>
        <taxon>Yinpterochiroptera</taxon>
        <taxon>Rhinolophoidea</taxon>
        <taxon>Rhinolophidae</taxon>
        <taxon>Rhinolophinae</taxon>
        <taxon>Rhinolophus</taxon>
    </lineage>
</organism>
<dbReference type="Proteomes" id="UP000472240">
    <property type="component" value="Chromosome 1"/>
</dbReference>
<dbReference type="PROSITE" id="PS00149">
    <property type="entry name" value="SULFATASE_2"/>
    <property type="match status" value="1"/>
</dbReference>
<dbReference type="GeneTree" id="ENSGT00940000163432"/>
<reference evidence="8 9" key="1">
    <citation type="journal article" date="2015" name="Annu Rev Anim Biosci">
        <title>The Genome 10K Project: a way forward.</title>
        <authorList>
            <person name="Koepfli K.P."/>
            <person name="Paten B."/>
            <person name="O'Brien S.J."/>
            <person name="Koepfli K.P."/>
            <person name="Paten B."/>
            <person name="Antunes A."/>
            <person name="Belov K."/>
            <person name="Bustamante C."/>
            <person name="Castoe T.A."/>
            <person name="Clawson H."/>
            <person name="Crawford A.J."/>
            <person name="Diekhans M."/>
            <person name="Distel D."/>
            <person name="Durbin R."/>
            <person name="Earl D."/>
            <person name="Fujita M.K."/>
            <person name="Gamble T."/>
            <person name="Georges A."/>
            <person name="Gemmell N."/>
            <person name="Gilbert M.T."/>
            <person name="Graves J.M."/>
            <person name="Green R.E."/>
            <person name="Hickey G."/>
            <person name="Jarvis E.D."/>
            <person name="Johnson W."/>
            <person name="Komissarov A."/>
            <person name="Korf I."/>
            <person name="Kuhn R."/>
            <person name="Larkin D.M."/>
            <person name="Lewin H."/>
            <person name="Lopez J.V."/>
            <person name="Ma J."/>
            <person name="Marques-Bonet T."/>
            <person name="Miller W."/>
            <person name="Murphy R."/>
            <person name="Pevzner P."/>
            <person name="Shapiro B."/>
            <person name="Steiner C."/>
            <person name="Tamazian G."/>
            <person name="Venkatesh B."/>
            <person name="Wang J."/>
            <person name="Wayne R."/>
            <person name="Wiley E."/>
            <person name="Yang H."/>
            <person name="Zhang G."/>
            <person name="Haussler D."/>
            <person name="Ryder O."/>
            <person name="O'Brien S.J."/>
        </authorList>
    </citation>
    <scope>NUCLEOTIDE SEQUENCE</scope>
</reference>
<dbReference type="InterPro" id="IPR050738">
    <property type="entry name" value="Sulfatase"/>
</dbReference>
<sequence>IFFHAPLILYSVAPFSFVLLACFPGLQPTPNIVLIMADDLGIGDLGCYGNDTIRTPNIDRLAAEGVKLSQHISAASLCTPSRTAFLTGRYPIRSGVCVPTLSVPAGLPLNETTFAAVAKKQGYSTALIGKWHQGLNSRYRSDHNHHPYNYGFDYFYGMPFSLFTPCWPDPSRDTELAISCRLWICVQLLAVTALTLTFGKLSCWFRVPWFVILLMILFTFLLCCVWYYSYTSGLYWDCILMREEEITEQPMKAERAGSIMMKEAVSFLERHREEPFLLFYSFLHVHVPCPTMENFIGTSKHGLYGDNVQEMDFFVGKLLDAIDNLGLRNHTVIYFTSDHGGQLESRLGHVQLGGWNGIYKGGKGMGGWEGGIHVPGLLRWPGKLPAGKVIEEPTSLMDIFPTVAALTGGTVPQDRVIDGQNLMPLLQGAVQHSEHEFLFHYCGVYLHAARWNPKDSQAVWKVHYVTPVFQPPGAQACYETKLCECSGEGVRYHDPPLLFDLSRDPSESTPLTGDTEPLYELVIKTVADAVQAHRKTIIPVQLQLGKELNEDRVWLKPCCGVFPFCLCDKEGNTSNLGAQLPGPRGDRTGDLGVRSTALPPSEPPGCPFSKFVNLVFSARQGALLAICPSGPVVL</sequence>
<keyword evidence="4" id="KW-0378">Hydrolase</keyword>
<feature type="transmembrane region" description="Helical" evidence="6">
    <location>
        <begin position="176"/>
        <end position="197"/>
    </location>
</feature>
<keyword evidence="6" id="KW-0472">Membrane</keyword>
<dbReference type="PANTHER" id="PTHR42693:SF2">
    <property type="entry name" value="ARYLSULFATASE F"/>
    <property type="match status" value="1"/>
</dbReference>
<accession>A0A671E368</accession>
<reference evidence="8" key="4">
    <citation type="submission" date="2025-08" db="UniProtKB">
        <authorList>
            <consortium name="Ensembl"/>
        </authorList>
    </citation>
    <scope>IDENTIFICATION</scope>
</reference>
<dbReference type="Pfam" id="PF00884">
    <property type="entry name" value="Sulfatase"/>
    <property type="match status" value="1"/>
</dbReference>
<dbReference type="InterPro" id="IPR000917">
    <property type="entry name" value="Sulfatase_N"/>
</dbReference>
<dbReference type="InterPro" id="IPR024607">
    <property type="entry name" value="Sulfatase_CS"/>
</dbReference>
<evidence type="ECO:0000259" key="7">
    <source>
        <dbReference type="Pfam" id="PF00884"/>
    </source>
</evidence>
<evidence type="ECO:0000256" key="1">
    <source>
        <dbReference type="ARBA" id="ARBA00001913"/>
    </source>
</evidence>
<dbReference type="PROSITE" id="PS00523">
    <property type="entry name" value="SULFATASE_1"/>
    <property type="match status" value="1"/>
</dbReference>
<evidence type="ECO:0000256" key="2">
    <source>
        <dbReference type="ARBA" id="ARBA00008779"/>
    </source>
</evidence>
<dbReference type="Ensembl" id="ENSRFET00010006663.1">
    <property type="protein sequence ID" value="ENSRFEP00010006073.1"/>
    <property type="gene ID" value="ENSRFEG00010004022.1"/>
</dbReference>
<dbReference type="Gene3D" id="3.40.720.10">
    <property type="entry name" value="Alkaline Phosphatase, subunit A"/>
    <property type="match status" value="1"/>
</dbReference>
<evidence type="ECO:0000256" key="3">
    <source>
        <dbReference type="ARBA" id="ARBA00022723"/>
    </source>
</evidence>
<evidence type="ECO:0000313" key="8">
    <source>
        <dbReference type="Ensembl" id="ENSRFEP00010006073.1"/>
    </source>
</evidence>
<comment type="similarity">
    <text evidence="2">Belongs to the sulfatase family.</text>
</comment>
<feature type="transmembrane region" description="Helical" evidence="6">
    <location>
        <begin position="7"/>
        <end position="26"/>
    </location>
</feature>
<dbReference type="FunFam" id="3.30.1120.10:FF:000001">
    <property type="entry name" value="Arylsulfatase E"/>
    <property type="match status" value="1"/>
</dbReference>
<dbReference type="GO" id="GO:0004065">
    <property type="term" value="F:arylsulfatase activity"/>
    <property type="evidence" value="ECO:0007669"/>
    <property type="project" value="Ensembl"/>
</dbReference>
<dbReference type="InterPro" id="IPR017850">
    <property type="entry name" value="Alkaline_phosphatase_core_sf"/>
</dbReference>
<keyword evidence="9" id="KW-1185">Reference proteome</keyword>
<keyword evidence="5" id="KW-0106">Calcium</keyword>
<feature type="domain" description="Sulfatase N-terminal" evidence="7">
    <location>
        <begin position="30"/>
        <end position="408"/>
    </location>
</feature>
<gene>
    <name evidence="8" type="primary">ARSF</name>
</gene>
<dbReference type="Pfam" id="PF14707">
    <property type="entry name" value="Sulfatase_C"/>
    <property type="match status" value="1"/>
</dbReference>
<evidence type="ECO:0000256" key="4">
    <source>
        <dbReference type="ARBA" id="ARBA00022801"/>
    </source>
</evidence>
<dbReference type="Gene3D" id="1.10.287.550">
    <property type="entry name" value="Helix hairpin bin"/>
    <property type="match status" value="1"/>
</dbReference>
<keyword evidence="6" id="KW-1133">Transmembrane helix</keyword>
<feature type="transmembrane region" description="Helical" evidence="6">
    <location>
        <begin position="209"/>
        <end position="228"/>
    </location>
</feature>
<dbReference type="GO" id="GO:0005783">
    <property type="term" value="C:endoplasmic reticulum"/>
    <property type="evidence" value="ECO:0007669"/>
    <property type="project" value="UniProtKB-ARBA"/>
</dbReference>
<evidence type="ECO:0000256" key="6">
    <source>
        <dbReference type="SAM" id="Phobius"/>
    </source>
</evidence>
<keyword evidence="6" id="KW-0812">Transmembrane</keyword>
<reference evidence="9" key="3">
    <citation type="submission" date="2018-12" db="EMBL/GenBank/DDBJ databases">
        <title>G10K-VGP greater horseshoe bat female genome, primary haplotype.</title>
        <authorList>
            <person name="Teeling E."/>
            <person name="Myers G."/>
            <person name="Vernes S."/>
            <person name="Pippel M."/>
            <person name="Winkler S."/>
            <person name="Fedrigo O."/>
            <person name="Rhie A."/>
            <person name="Koren S."/>
            <person name="Phillippy A."/>
            <person name="Lewin H."/>
            <person name="Damas J."/>
            <person name="Howe K."/>
            <person name="Mountcastle J."/>
            <person name="Jarvis E.D."/>
        </authorList>
    </citation>
    <scope>NUCLEOTIDE SEQUENCE [LARGE SCALE GENOMIC DNA]</scope>
</reference>
<dbReference type="PANTHER" id="PTHR42693">
    <property type="entry name" value="ARYLSULFATASE FAMILY MEMBER"/>
    <property type="match status" value="1"/>
</dbReference>
<dbReference type="Gene3D" id="3.30.1120.10">
    <property type="match status" value="1"/>
</dbReference>
<dbReference type="SUPFAM" id="SSF53649">
    <property type="entry name" value="Alkaline phosphatase-like"/>
    <property type="match status" value="1"/>
</dbReference>